<feature type="chain" id="PRO_5038631461" evidence="3">
    <location>
        <begin position="23"/>
        <end position="315"/>
    </location>
</feature>
<dbReference type="EMBL" id="FNDN01000008">
    <property type="protein sequence ID" value="SDI55860.1"/>
    <property type="molecule type" value="Genomic_DNA"/>
</dbReference>
<accession>A0A1G8LKX0</accession>
<evidence type="ECO:0000256" key="3">
    <source>
        <dbReference type="SAM" id="SignalP"/>
    </source>
</evidence>
<dbReference type="NCBIfam" id="TIGR01098">
    <property type="entry name" value="3A0109s03R"/>
    <property type="match status" value="1"/>
</dbReference>
<dbReference type="CDD" id="cd01071">
    <property type="entry name" value="PBP2_PhnD_like"/>
    <property type="match status" value="1"/>
</dbReference>
<keyword evidence="2 3" id="KW-0732">Signal</keyword>
<comment type="similarity">
    <text evidence="1">Belongs to the phosphate/phosphite/phosphonate binding protein family.</text>
</comment>
<gene>
    <name evidence="4" type="ORF">SAMN05444695_108185</name>
</gene>
<dbReference type="PANTHER" id="PTHR35841:SF1">
    <property type="entry name" value="PHOSPHONATES-BINDING PERIPLASMIC PROTEIN"/>
    <property type="match status" value="1"/>
</dbReference>
<dbReference type="PANTHER" id="PTHR35841">
    <property type="entry name" value="PHOSPHONATES-BINDING PERIPLASMIC PROTEIN"/>
    <property type="match status" value="1"/>
</dbReference>
<reference evidence="4 5" key="1">
    <citation type="submission" date="2016-10" db="EMBL/GenBank/DDBJ databases">
        <authorList>
            <person name="de Groot N.N."/>
        </authorList>
    </citation>
    <scope>NUCLEOTIDE SEQUENCE [LARGE SCALE GENOMIC DNA]</scope>
    <source>
        <strain evidence="4 5">DSM 44892</strain>
    </source>
</reference>
<organism evidence="4 5">
    <name type="scientific">Rhodococcus triatomae</name>
    <dbReference type="NCBI Taxonomy" id="300028"/>
    <lineage>
        <taxon>Bacteria</taxon>
        <taxon>Bacillati</taxon>
        <taxon>Actinomycetota</taxon>
        <taxon>Actinomycetes</taxon>
        <taxon>Mycobacteriales</taxon>
        <taxon>Nocardiaceae</taxon>
        <taxon>Rhodococcus</taxon>
    </lineage>
</organism>
<evidence type="ECO:0000256" key="1">
    <source>
        <dbReference type="ARBA" id="ARBA00007162"/>
    </source>
</evidence>
<dbReference type="PROSITE" id="PS51257">
    <property type="entry name" value="PROKAR_LIPOPROTEIN"/>
    <property type="match status" value="1"/>
</dbReference>
<dbReference type="Pfam" id="PF12974">
    <property type="entry name" value="Phosphonate-bd"/>
    <property type="match status" value="1"/>
</dbReference>
<dbReference type="RefSeq" id="WP_072740321.1">
    <property type="nucleotide sequence ID" value="NZ_CP048813.1"/>
</dbReference>
<dbReference type="GO" id="GO:0055085">
    <property type="term" value="P:transmembrane transport"/>
    <property type="evidence" value="ECO:0007669"/>
    <property type="project" value="InterPro"/>
</dbReference>
<dbReference type="SUPFAM" id="SSF53850">
    <property type="entry name" value="Periplasmic binding protein-like II"/>
    <property type="match status" value="1"/>
</dbReference>
<feature type="signal peptide" evidence="3">
    <location>
        <begin position="1"/>
        <end position="22"/>
    </location>
</feature>
<name>A0A1G8LKX0_9NOCA</name>
<evidence type="ECO:0000313" key="5">
    <source>
        <dbReference type="Proteomes" id="UP000183263"/>
    </source>
</evidence>
<keyword evidence="5" id="KW-1185">Reference proteome</keyword>
<dbReference type="AlphaFoldDB" id="A0A1G8LKX0"/>
<dbReference type="Proteomes" id="UP000183263">
    <property type="component" value="Unassembled WGS sequence"/>
</dbReference>
<evidence type="ECO:0000256" key="2">
    <source>
        <dbReference type="ARBA" id="ARBA00022729"/>
    </source>
</evidence>
<dbReference type="InterPro" id="IPR005770">
    <property type="entry name" value="PhnD"/>
</dbReference>
<dbReference type="GO" id="GO:0043190">
    <property type="term" value="C:ATP-binding cassette (ABC) transporter complex"/>
    <property type="evidence" value="ECO:0007669"/>
    <property type="project" value="InterPro"/>
</dbReference>
<protein>
    <submittedName>
        <fullName evidence="4">Phosphonate transport system substrate-binding protein</fullName>
    </submittedName>
</protein>
<dbReference type="OrthoDB" id="9764656at2"/>
<sequence length="315" mass="32465">MGTTLRTAGCVAGVLVSTAVIAACGSSAAESAEPAADTRDKLVFAAIPSEESQSLQQRYRLVIEVIEDETGLPVEFQNATDYAAVIEAQRAGKADIAGYGPFSYVTARDSGVGTTPVASAVDAADIDPGYYAYGIAHPGAGISGLADMRGRNVCFVDPASTSGYLYPSAGLVGAGIDPATDLNAVYAGGHDAVVFAVASGQCDAGFATQTMVEETLPGKGQLEDGDVQVVWTSELIAGSPITISDHLPADLRDQLTDIFRTKLTRPALVEAGYCDDEASCDLPDSTGYGYVPIDDSHFAGVREVCATTRAQACTG</sequence>
<proteinExistence type="inferred from homology"/>
<evidence type="ECO:0000313" key="4">
    <source>
        <dbReference type="EMBL" id="SDI55860.1"/>
    </source>
</evidence>
<dbReference type="Gene3D" id="3.40.190.10">
    <property type="entry name" value="Periplasmic binding protein-like II"/>
    <property type="match status" value="2"/>
</dbReference>